<dbReference type="EMBL" id="KV875095">
    <property type="protein sequence ID" value="OIW31473.1"/>
    <property type="molecule type" value="Genomic_DNA"/>
</dbReference>
<organism evidence="1 2">
    <name type="scientific">Coniochaeta ligniaria NRRL 30616</name>
    <dbReference type="NCBI Taxonomy" id="1408157"/>
    <lineage>
        <taxon>Eukaryota</taxon>
        <taxon>Fungi</taxon>
        <taxon>Dikarya</taxon>
        <taxon>Ascomycota</taxon>
        <taxon>Pezizomycotina</taxon>
        <taxon>Sordariomycetes</taxon>
        <taxon>Sordariomycetidae</taxon>
        <taxon>Coniochaetales</taxon>
        <taxon>Coniochaetaceae</taxon>
        <taxon>Coniochaeta</taxon>
    </lineage>
</organism>
<gene>
    <name evidence="1" type="ORF">CONLIGDRAFT_667392</name>
</gene>
<reference evidence="1 2" key="1">
    <citation type="submission" date="2016-10" db="EMBL/GenBank/DDBJ databases">
        <title>Draft genome sequence of Coniochaeta ligniaria NRRL30616, a lignocellulolytic fungus for bioabatement of inhibitors in plant biomass hydrolysates.</title>
        <authorList>
            <consortium name="DOE Joint Genome Institute"/>
            <person name="Jimenez D.J."/>
            <person name="Hector R.E."/>
            <person name="Riley R."/>
            <person name="Sun H."/>
            <person name="Grigoriev I.V."/>
            <person name="Van Elsas J.D."/>
            <person name="Nichols N.N."/>
        </authorList>
    </citation>
    <scope>NUCLEOTIDE SEQUENCE [LARGE SCALE GENOMIC DNA]</scope>
    <source>
        <strain evidence="1 2">NRRL 30616</strain>
    </source>
</reference>
<evidence type="ECO:0000313" key="2">
    <source>
        <dbReference type="Proteomes" id="UP000182658"/>
    </source>
</evidence>
<dbReference type="AlphaFoldDB" id="A0A1J7JDR7"/>
<dbReference type="InParanoid" id="A0A1J7JDR7"/>
<protein>
    <submittedName>
        <fullName evidence="1">Uncharacterized protein</fullName>
    </submittedName>
</protein>
<sequence length="266" mass="29365">MALMSNSIRVIYHKGSFPVSATESDGDYNWTDLQAVLTWSITSASPGHISIAELEAAGPDAPALSLAINVRQAWAAADPPRPLTLSTPYNVIGPGEASIRVIMKCRHVPGKNLLGDPLTGVHMRYREPTSDDWKTEMPFATIPPGEGLTVTETVSGARILKAHGFRPPGNDKPRPGEEYDLHFAPGRNEPFTDWWNWGDLEGDLKHRKLVDVVDPRLNGIQNAPPPEPPALLPFKSWEDNEDEEGRRRIRLLAHYDTTPVVVEFVG</sequence>
<proteinExistence type="predicted"/>
<accession>A0A1J7JDR7</accession>
<name>A0A1J7JDR7_9PEZI</name>
<evidence type="ECO:0000313" key="1">
    <source>
        <dbReference type="EMBL" id="OIW31473.1"/>
    </source>
</evidence>
<keyword evidence="2" id="KW-1185">Reference proteome</keyword>
<dbReference type="Proteomes" id="UP000182658">
    <property type="component" value="Unassembled WGS sequence"/>
</dbReference>
<dbReference type="OrthoDB" id="2968825at2759"/>